<dbReference type="Pfam" id="PF02518">
    <property type="entry name" value="HATPase_c"/>
    <property type="match status" value="1"/>
</dbReference>
<evidence type="ECO:0000259" key="19">
    <source>
        <dbReference type="PROSITE" id="PS50112"/>
    </source>
</evidence>
<feature type="domain" description="PAC" evidence="20">
    <location>
        <begin position="207"/>
        <end position="260"/>
    </location>
</feature>
<keyword evidence="5 16" id="KW-0597">Phosphoprotein</keyword>
<evidence type="ECO:0000256" key="9">
    <source>
        <dbReference type="ARBA" id="ARBA00022777"/>
    </source>
</evidence>
<dbReference type="Gene3D" id="3.30.450.40">
    <property type="match status" value="1"/>
</dbReference>
<gene>
    <name evidence="21" type="ORF">GCM10008106_14720</name>
</gene>
<feature type="domain" description="Response regulatory" evidence="18">
    <location>
        <begin position="838"/>
        <end position="958"/>
    </location>
</feature>
<evidence type="ECO:0000256" key="14">
    <source>
        <dbReference type="ARBA" id="ARBA00064003"/>
    </source>
</evidence>
<dbReference type="Gene3D" id="1.10.287.130">
    <property type="match status" value="1"/>
</dbReference>
<evidence type="ECO:0000256" key="16">
    <source>
        <dbReference type="PROSITE-ProRule" id="PRU00169"/>
    </source>
</evidence>
<comment type="subcellular location">
    <subcellularLocation>
        <location evidence="2">Cell membrane</location>
        <topology evidence="2">Multi-pass membrane protein</topology>
    </subcellularLocation>
</comment>
<evidence type="ECO:0000259" key="20">
    <source>
        <dbReference type="PROSITE" id="PS50113"/>
    </source>
</evidence>
<dbReference type="Pfam" id="PF01590">
    <property type="entry name" value="GAF"/>
    <property type="match status" value="1"/>
</dbReference>
<dbReference type="Pfam" id="PF00512">
    <property type="entry name" value="HisKA"/>
    <property type="match status" value="1"/>
</dbReference>
<organism evidence="21 22">
    <name type="scientific">Mongoliitalea lutea</name>
    <dbReference type="NCBI Taxonomy" id="849756"/>
    <lineage>
        <taxon>Bacteria</taxon>
        <taxon>Pseudomonadati</taxon>
        <taxon>Bacteroidota</taxon>
        <taxon>Cytophagia</taxon>
        <taxon>Cytophagales</taxon>
        <taxon>Cyclobacteriaceae</taxon>
        <taxon>Mongoliitalea</taxon>
    </lineage>
</organism>
<dbReference type="PROSITE" id="PS50112">
    <property type="entry name" value="PAS"/>
    <property type="match status" value="1"/>
</dbReference>
<comment type="catalytic activity">
    <reaction evidence="1">
        <text>ATP + protein L-histidine = ADP + protein N-phospho-L-histidine.</text>
        <dbReference type="EC" id="2.7.13.3"/>
    </reaction>
</comment>
<keyword evidence="10" id="KW-0067">ATP-binding</keyword>
<dbReference type="FunFam" id="1.10.287.130:FF:000002">
    <property type="entry name" value="Two-component osmosensing histidine kinase"/>
    <property type="match status" value="1"/>
</dbReference>
<feature type="modified residue" description="4-aspartylphosphate" evidence="16">
    <location>
        <position position="889"/>
    </location>
</feature>
<dbReference type="SUPFAM" id="SSF55874">
    <property type="entry name" value="ATPase domain of HSP90 chaperone/DNA topoisomerase II/histidine kinase"/>
    <property type="match status" value="1"/>
</dbReference>
<dbReference type="SMART" id="SM00387">
    <property type="entry name" value="HATPase_c"/>
    <property type="match status" value="1"/>
</dbReference>
<dbReference type="EMBL" id="BMYF01000007">
    <property type="protein sequence ID" value="GHB34438.1"/>
    <property type="molecule type" value="Genomic_DNA"/>
</dbReference>
<dbReference type="EC" id="2.7.13.3" evidence="3"/>
<keyword evidence="6" id="KW-0808">Transferase</keyword>
<keyword evidence="7" id="KW-0812">Transmembrane</keyword>
<keyword evidence="8" id="KW-0547">Nucleotide-binding</keyword>
<dbReference type="Pfam" id="PF00072">
    <property type="entry name" value="Response_reg"/>
    <property type="match status" value="2"/>
</dbReference>
<accession>A0A8J3G5B6</accession>
<evidence type="ECO:0000313" key="22">
    <source>
        <dbReference type="Proteomes" id="UP000642809"/>
    </source>
</evidence>
<dbReference type="CDD" id="cd00156">
    <property type="entry name" value="REC"/>
    <property type="match status" value="1"/>
</dbReference>
<keyword evidence="22" id="KW-1185">Reference proteome</keyword>
<dbReference type="InterPro" id="IPR005467">
    <property type="entry name" value="His_kinase_dom"/>
</dbReference>
<evidence type="ECO:0000259" key="17">
    <source>
        <dbReference type="PROSITE" id="PS50109"/>
    </source>
</evidence>
<keyword evidence="9" id="KW-0418">Kinase</keyword>
<dbReference type="CDD" id="cd17546">
    <property type="entry name" value="REC_hyHK_CKI1_RcsC-like"/>
    <property type="match status" value="1"/>
</dbReference>
<dbReference type="PROSITE" id="PS50113">
    <property type="entry name" value="PAC"/>
    <property type="match status" value="1"/>
</dbReference>
<dbReference type="InterPro" id="IPR036641">
    <property type="entry name" value="HPT_dom_sf"/>
</dbReference>
<dbReference type="SUPFAM" id="SSF55785">
    <property type="entry name" value="PYP-like sensor domain (PAS domain)"/>
    <property type="match status" value="2"/>
</dbReference>
<dbReference type="PANTHER" id="PTHR45339">
    <property type="entry name" value="HYBRID SIGNAL TRANSDUCTION HISTIDINE KINASE J"/>
    <property type="match status" value="1"/>
</dbReference>
<evidence type="ECO:0000256" key="2">
    <source>
        <dbReference type="ARBA" id="ARBA00004651"/>
    </source>
</evidence>
<dbReference type="CDD" id="cd00082">
    <property type="entry name" value="HisKA"/>
    <property type="match status" value="1"/>
</dbReference>
<reference evidence="21" key="2">
    <citation type="submission" date="2020-09" db="EMBL/GenBank/DDBJ databases">
        <authorList>
            <person name="Sun Q."/>
            <person name="Kim S."/>
        </authorList>
    </citation>
    <scope>NUCLEOTIDE SEQUENCE</scope>
    <source>
        <strain evidence="21">KCTC 23224</strain>
    </source>
</reference>
<dbReference type="SUPFAM" id="SSF52172">
    <property type="entry name" value="CheY-like"/>
    <property type="match status" value="2"/>
</dbReference>
<feature type="domain" description="PAS" evidence="19">
    <location>
        <begin position="10"/>
        <end position="51"/>
    </location>
</feature>
<dbReference type="AlphaFoldDB" id="A0A8J3G5B6"/>
<sequence length="1076" mass="122582">MDSPVQNPDNLTLLKQLMDNTSDATQVSLENGNLFYINEEASNRLGIPKEDASKYYVWDFEEIFKDHSVWHSHVQELKQIPHMIMEGTNVHQQSGEKFPVEVTVKHLSIEGQGYIVATSRDISERKKIEEELVYTNAYLKRAVSMAKMGSWELNLKTRELKWTENLYKIHELPEKSGMDLERAFSFYTKKDQVKIQKISEEVIVTGKEAEFTGKIHLKNGTFKWVKLKILLIQEEGTPNKLIGLTQDITDQQLVKEEIDKQIELQTLMIDISSTYINTKIEDLSKTINESLSRISRFVQADRGYVFDYNFLENTASNTYEWCAEGISPEIENLQGLPIEFIPSWIEKHQMGLLFEVPDIEVLEDENLKSILEPQGIKTLLTFPMLNEGNLIGFVGFDWVHDVHKFQDSEKKLLKIFGELLVSVSTKSALERSLIEAKEEAEKSNKAKSEFLANMSHEIRTPLNGVIGFTDLLINTELSEVQLQYVESANSSAHSLLGIINDILDFSKIEAGKLELEEVETDIVELIEQTADIVKFNTSSKDLELLLNIQVDIPRYIIVDPIRLKQILVNLLSNAIKFTNKGEVELIVKFEDYPTEQEVGKYTFSIRDTGIGISEEQQQKLFKSFSQADSSTTRKFGGTGLGLVISQMLAEKMDSQIEISSQVGVGSTFYFSIKRPYKSKVNNRIKEFSSIKKILLIDDNANNRKILSDILHHWKIETEEADNGLNALQILDEEKKFDILIVDYHMPFMDGLTTIAEAKKIIATFKGKKPKILLYSSVDDIQSDERFLNLEIDAKLIKPAKISELFNCLLSLADDRDLKNNLSKSSEQKFELHADGPFKILIAEDVPLNMILIKTILTSYFPKAEIIEAQNGEDAVNAFELNQPNLIFMDVHMPILDGYEATKKIREIESGSSSQTPIIALTAGALQSEKEACLEAGMNYFMTKPLEKQKILDLVKEIFKRVENDDSPLRKEEFDYESLLEMLANDAELLRSIMLQGFAEIEESLEKLCKVVMVDEKEKFNLLHKLKGLTGSLCMSEFSQSIRAMEEMDNPVMTIAASKKALANFKDLKYKIEKKLL</sequence>
<evidence type="ECO:0000256" key="8">
    <source>
        <dbReference type="ARBA" id="ARBA00022741"/>
    </source>
</evidence>
<dbReference type="Gene3D" id="3.30.565.10">
    <property type="entry name" value="Histidine kinase-like ATPase, C-terminal domain"/>
    <property type="match status" value="1"/>
</dbReference>
<feature type="domain" description="Histidine kinase" evidence="17">
    <location>
        <begin position="453"/>
        <end position="676"/>
    </location>
</feature>
<evidence type="ECO:0000256" key="15">
    <source>
        <dbReference type="ARBA" id="ARBA00068150"/>
    </source>
</evidence>
<feature type="domain" description="Response regulatory" evidence="18">
    <location>
        <begin position="692"/>
        <end position="812"/>
    </location>
</feature>
<reference evidence="21" key="1">
    <citation type="journal article" date="2014" name="Int. J. Syst. Evol. Microbiol.">
        <title>Complete genome sequence of Corynebacterium casei LMG S-19264T (=DSM 44701T), isolated from a smear-ripened cheese.</title>
        <authorList>
            <consortium name="US DOE Joint Genome Institute (JGI-PGF)"/>
            <person name="Walter F."/>
            <person name="Albersmeier A."/>
            <person name="Kalinowski J."/>
            <person name="Ruckert C."/>
        </authorList>
    </citation>
    <scope>NUCLEOTIDE SEQUENCE</scope>
    <source>
        <strain evidence="21">KCTC 23224</strain>
    </source>
</reference>
<dbReference type="GO" id="GO:0005886">
    <property type="term" value="C:plasma membrane"/>
    <property type="evidence" value="ECO:0007669"/>
    <property type="project" value="UniProtKB-SubCell"/>
</dbReference>
<name>A0A8J3G5B6_9BACT</name>
<dbReference type="NCBIfam" id="TIGR00229">
    <property type="entry name" value="sensory_box"/>
    <property type="match status" value="1"/>
</dbReference>
<evidence type="ECO:0000256" key="3">
    <source>
        <dbReference type="ARBA" id="ARBA00012438"/>
    </source>
</evidence>
<dbReference type="GO" id="GO:0005524">
    <property type="term" value="F:ATP binding"/>
    <property type="evidence" value="ECO:0007669"/>
    <property type="project" value="UniProtKB-KW"/>
</dbReference>
<dbReference type="InterPro" id="IPR004358">
    <property type="entry name" value="Sig_transdc_His_kin-like_C"/>
</dbReference>
<evidence type="ECO:0000256" key="6">
    <source>
        <dbReference type="ARBA" id="ARBA00022679"/>
    </source>
</evidence>
<dbReference type="SUPFAM" id="SSF47384">
    <property type="entry name" value="Homodimeric domain of signal transducing histidine kinase"/>
    <property type="match status" value="1"/>
</dbReference>
<evidence type="ECO:0000256" key="5">
    <source>
        <dbReference type="ARBA" id="ARBA00022553"/>
    </source>
</evidence>
<proteinExistence type="predicted"/>
<comment type="subunit">
    <text evidence="14">At low DSF concentrations, interacts with RpfF.</text>
</comment>
<evidence type="ECO:0000256" key="13">
    <source>
        <dbReference type="ARBA" id="ARBA00023136"/>
    </source>
</evidence>
<dbReference type="PROSITE" id="PS50110">
    <property type="entry name" value="RESPONSE_REGULATORY"/>
    <property type="match status" value="2"/>
</dbReference>
<evidence type="ECO:0000256" key="10">
    <source>
        <dbReference type="ARBA" id="ARBA00022840"/>
    </source>
</evidence>
<evidence type="ECO:0000259" key="18">
    <source>
        <dbReference type="PROSITE" id="PS50110"/>
    </source>
</evidence>
<dbReference type="PROSITE" id="PS50109">
    <property type="entry name" value="HIS_KIN"/>
    <property type="match status" value="1"/>
</dbReference>
<keyword evidence="13" id="KW-0472">Membrane</keyword>
<dbReference type="SUPFAM" id="SSF55781">
    <property type="entry name" value="GAF domain-like"/>
    <property type="match status" value="1"/>
</dbReference>
<dbReference type="Gene3D" id="3.30.450.20">
    <property type="entry name" value="PAS domain"/>
    <property type="match status" value="2"/>
</dbReference>
<dbReference type="InterPro" id="IPR036097">
    <property type="entry name" value="HisK_dim/P_sf"/>
</dbReference>
<evidence type="ECO:0000256" key="1">
    <source>
        <dbReference type="ARBA" id="ARBA00000085"/>
    </source>
</evidence>
<evidence type="ECO:0000313" key="21">
    <source>
        <dbReference type="EMBL" id="GHB34438.1"/>
    </source>
</evidence>
<protein>
    <recommendedName>
        <fullName evidence="15">Sensory/regulatory protein RpfC</fullName>
        <ecNumber evidence="3">2.7.13.3</ecNumber>
    </recommendedName>
</protein>
<dbReference type="SUPFAM" id="SSF47226">
    <property type="entry name" value="Histidine-containing phosphotransfer domain, HPT domain"/>
    <property type="match status" value="1"/>
</dbReference>
<dbReference type="InterPro" id="IPR003018">
    <property type="entry name" value="GAF"/>
</dbReference>
<evidence type="ECO:0000256" key="11">
    <source>
        <dbReference type="ARBA" id="ARBA00022989"/>
    </source>
</evidence>
<dbReference type="InterPro" id="IPR029016">
    <property type="entry name" value="GAF-like_dom_sf"/>
</dbReference>
<evidence type="ECO:0000256" key="12">
    <source>
        <dbReference type="ARBA" id="ARBA00023012"/>
    </source>
</evidence>
<dbReference type="InterPro" id="IPR000014">
    <property type="entry name" value="PAS"/>
</dbReference>
<dbReference type="InterPro" id="IPR003661">
    <property type="entry name" value="HisK_dim/P_dom"/>
</dbReference>
<dbReference type="CDD" id="cd16922">
    <property type="entry name" value="HATPase_EvgS-ArcB-TorS-like"/>
    <property type="match status" value="1"/>
</dbReference>
<dbReference type="InterPro" id="IPR003594">
    <property type="entry name" value="HATPase_dom"/>
</dbReference>
<dbReference type="SMART" id="SM00388">
    <property type="entry name" value="HisKA"/>
    <property type="match status" value="1"/>
</dbReference>
<dbReference type="GO" id="GO:0000155">
    <property type="term" value="F:phosphorelay sensor kinase activity"/>
    <property type="evidence" value="ECO:0007669"/>
    <property type="project" value="InterPro"/>
</dbReference>
<evidence type="ECO:0000256" key="4">
    <source>
        <dbReference type="ARBA" id="ARBA00022475"/>
    </source>
</evidence>
<dbReference type="InterPro" id="IPR036890">
    <property type="entry name" value="HATPase_C_sf"/>
</dbReference>
<dbReference type="InterPro" id="IPR000700">
    <property type="entry name" value="PAS-assoc_C"/>
</dbReference>
<dbReference type="Gene3D" id="3.40.50.2300">
    <property type="match status" value="2"/>
</dbReference>
<dbReference type="InterPro" id="IPR035965">
    <property type="entry name" value="PAS-like_dom_sf"/>
</dbReference>
<comment type="caution">
    <text evidence="21">The sequence shown here is derived from an EMBL/GenBank/DDBJ whole genome shotgun (WGS) entry which is preliminary data.</text>
</comment>
<dbReference type="Pfam" id="PF13426">
    <property type="entry name" value="PAS_9"/>
    <property type="match status" value="1"/>
</dbReference>
<dbReference type="SMART" id="SM00448">
    <property type="entry name" value="REC"/>
    <property type="match status" value="2"/>
</dbReference>
<evidence type="ECO:0000256" key="7">
    <source>
        <dbReference type="ARBA" id="ARBA00022692"/>
    </source>
</evidence>
<dbReference type="PANTHER" id="PTHR45339:SF1">
    <property type="entry name" value="HYBRID SIGNAL TRANSDUCTION HISTIDINE KINASE J"/>
    <property type="match status" value="1"/>
</dbReference>
<keyword evidence="12" id="KW-0902">Two-component regulatory system</keyword>
<keyword evidence="11" id="KW-1133">Transmembrane helix</keyword>
<keyword evidence="4" id="KW-1003">Cell membrane</keyword>
<dbReference type="InterPro" id="IPR001610">
    <property type="entry name" value="PAC"/>
</dbReference>
<dbReference type="InterPro" id="IPR011006">
    <property type="entry name" value="CheY-like_superfamily"/>
</dbReference>
<dbReference type="RefSeq" id="WP_189580086.1">
    <property type="nucleotide sequence ID" value="NZ_BMYF01000007.1"/>
</dbReference>
<dbReference type="FunFam" id="3.30.565.10:FF:000010">
    <property type="entry name" value="Sensor histidine kinase RcsC"/>
    <property type="match status" value="1"/>
</dbReference>
<feature type="modified residue" description="4-aspartylphosphate" evidence="16">
    <location>
        <position position="742"/>
    </location>
</feature>
<dbReference type="SMART" id="SM00086">
    <property type="entry name" value="PAC"/>
    <property type="match status" value="2"/>
</dbReference>
<dbReference type="InterPro" id="IPR001789">
    <property type="entry name" value="Sig_transdc_resp-reg_receiver"/>
</dbReference>
<dbReference type="PRINTS" id="PR00344">
    <property type="entry name" value="BCTRLSENSOR"/>
</dbReference>
<dbReference type="Proteomes" id="UP000642809">
    <property type="component" value="Unassembled WGS sequence"/>
</dbReference>